<keyword evidence="2 4" id="KW-0808">Transferase</keyword>
<proteinExistence type="predicted"/>
<dbReference type="GO" id="GO:0016757">
    <property type="term" value="F:glycosyltransferase activity"/>
    <property type="evidence" value="ECO:0007669"/>
    <property type="project" value="UniProtKB-KW"/>
</dbReference>
<dbReference type="EC" id="2.4.-.-" evidence="4"/>
<dbReference type="Proteomes" id="UP001623384">
    <property type="component" value="Chromosome"/>
</dbReference>
<dbReference type="Pfam" id="PF13439">
    <property type="entry name" value="Glyco_transf_4"/>
    <property type="match status" value="1"/>
</dbReference>
<dbReference type="InterPro" id="IPR050194">
    <property type="entry name" value="Glycosyltransferase_grp1"/>
</dbReference>
<dbReference type="Pfam" id="PF13692">
    <property type="entry name" value="Glyco_trans_1_4"/>
    <property type="match status" value="1"/>
</dbReference>
<feature type="domain" description="Glycosyltransferase subfamily 4-like N-terminal" evidence="3">
    <location>
        <begin position="8"/>
        <end position="183"/>
    </location>
</feature>
<dbReference type="EMBL" id="CP148033">
    <property type="protein sequence ID" value="WXK91930.1"/>
    <property type="molecule type" value="Genomic_DNA"/>
</dbReference>
<sequence length="375" mass="41476">MVQQERKLLEDAGHNVVEYIRKSDDIEAMSVMRKAELPLRVIWSFEDQAAMTRELKRERFDVIHVHNSFPLISPSILAAARHMSVPVVATLHNYRFVCAAGTLLRNGLPCLKCLEGTPLPSLVHACYRGSRLATAPLTLSIATHGALKTWQRGVDRFVVMSEFARDIMTRAGIPAERITRKPHFIPFPDRVRETAGSYGLYLGRLSEEKGVSTLIQAWDSTLGTLMIAGDGPLRQELEAQAAVHGDSVRFLGSLSRPEALKLLVDARYLVTPSRAFETFGLSVVEAFAHGVPAVVPDQGVFPELVRQDYNGFTFRPGDPQSLRSALKKAGVEVVSLRTGAAARQDYLSHFTPPSNILALVGIYEDVIRNYDASRS</sequence>
<evidence type="ECO:0000256" key="2">
    <source>
        <dbReference type="ARBA" id="ARBA00022679"/>
    </source>
</evidence>
<dbReference type="PANTHER" id="PTHR45947:SF13">
    <property type="entry name" value="TRANSFERASE"/>
    <property type="match status" value="1"/>
</dbReference>
<dbReference type="SUPFAM" id="SSF53756">
    <property type="entry name" value="UDP-Glycosyltransferase/glycogen phosphorylase"/>
    <property type="match status" value="1"/>
</dbReference>
<accession>A0ABZ2R3W8</accession>
<dbReference type="PANTHER" id="PTHR45947">
    <property type="entry name" value="SULFOQUINOVOSYL TRANSFERASE SQD2"/>
    <property type="match status" value="1"/>
</dbReference>
<keyword evidence="1 4" id="KW-0328">Glycosyltransferase</keyword>
<protein>
    <submittedName>
        <fullName evidence="4">Glycosyltransferase family 4 protein</fullName>
        <ecNumber evidence="4">2.4.-.-</ecNumber>
    </submittedName>
</protein>
<dbReference type="CDD" id="cd03801">
    <property type="entry name" value="GT4_PimA-like"/>
    <property type="match status" value="1"/>
</dbReference>
<evidence type="ECO:0000259" key="3">
    <source>
        <dbReference type="Pfam" id="PF13439"/>
    </source>
</evidence>
<dbReference type="RefSeq" id="WP_406633242.1">
    <property type="nucleotide sequence ID" value="NZ_CP148033.1"/>
</dbReference>
<dbReference type="InterPro" id="IPR028098">
    <property type="entry name" value="Glyco_trans_4-like_N"/>
</dbReference>
<keyword evidence="5" id="KW-1185">Reference proteome</keyword>
<gene>
    <name evidence="4" type="ORF">WHH00_12630</name>
</gene>
<evidence type="ECO:0000256" key="1">
    <source>
        <dbReference type="ARBA" id="ARBA00022676"/>
    </source>
</evidence>
<evidence type="ECO:0000313" key="4">
    <source>
        <dbReference type="EMBL" id="WXK91930.1"/>
    </source>
</evidence>
<name>A0ABZ2R3W8_9MICC</name>
<evidence type="ECO:0000313" key="5">
    <source>
        <dbReference type="Proteomes" id="UP001623384"/>
    </source>
</evidence>
<reference evidence="4 5" key="1">
    <citation type="submission" date="2024-03" db="EMBL/GenBank/DDBJ databases">
        <title>Rhodococcus navarretei sp. nov. and Pseudarthrobacter quantumdoti sp. nov., two new species with the ability to biosynthesize Quantum Dots isolated from soil samples at Union Glacier, Antarctica.</title>
        <authorList>
            <person name="Vargas M."/>
        </authorList>
    </citation>
    <scope>NUCLEOTIDE SEQUENCE [LARGE SCALE GENOMIC DNA]</scope>
    <source>
        <strain evidence="4 5">RC-2-3</strain>
    </source>
</reference>
<dbReference type="Gene3D" id="3.40.50.2000">
    <property type="entry name" value="Glycogen Phosphorylase B"/>
    <property type="match status" value="2"/>
</dbReference>
<organism evidence="4 5">
    <name type="scientific">Pseudarthrobacter quantipunctorum</name>
    <dbReference type="NCBI Taxonomy" id="3128980"/>
    <lineage>
        <taxon>Bacteria</taxon>
        <taxon>Bacillati</taxon>
        <taxon>Actinomycetota</taxon>
        <taxon>Actinomycetes</taxon>
        <taxon>Micrococcales</taxon>
        <taxon>Micrococcaceae</taxon>
        <taxon>Pseudarthrobacter</taxon>
    </lineage>
</organism>